<dbReference type="Pfam" id="PF11013">
    <property type="entry name" value="DUF2851"/>
    <property type="match status" value="1"/>
</dbReference>
<sequence>MVFQENFLQLVWKYQYFDKNDLRSTLGIPLSIKKIGFHNFHEGPDFLEAQVDIGKLTYYGHIEIHLKSSDWLAHEHQTDGRYESVILHVVYEHDKEIKHPDGTPIPTLELKGKIFLDVLRNYERLISGQQNILCSETLGEVSDILKFSMLEKALVERFLEKSLTVKKLLEENMGDWEETTYQWLFHCFGFKTNSQAMLLLAKSLPYKLIKKHANHPGIVEALLLGQAGLLENNQPDDYTLFLRREFEFHQKKYQLPQSLFHTDWKVMGVRPGNFPSVRIVQLAHILCKSPNLLSTILTAANTMESMKGIFLKEVPMYWTHHYAPSKTTQRKLGKVLSAQTLHLLAINFVVPLWFAYGQYIDDQTWQDKCFDFLQALQAEDNFIIKRFRDINWAASTAFDTQGMIGLHNNYCIQKKCLDCKIGQNVLRPNMKQLT</sequence>
<proteinExistence type="predicted"/>
<dbReference type="AlphaFoldDB" id="A0AAP2G237"/>
<name>A0AAP2G237_9BACT</name>
<dbReference type="RefSeq" id="WP_213946432.1">
    <property type="nucleotide sequence ID" value="NZ_JAHCMY010000014.1"/>
</dbReference>
<dbReference type="Proteomes" id="UP001319104">
    <property type="component" value="Unassembled WGS sequence"/>
</dbReference>
<evidence type="ECO:0000313" key="2">
    <source>
        <dbReference type="Proteomes" id="UP001319104"/>
    </source>
</evidence>
<evidence type="ECO:0000313" key="1">
    <source>
        <dbReference type="EMBL" id="MBS9525574.1"/>
    </source>
</evidence>
<dbReference type="InterPro" id="IPR021272">
    <property type="entry name" value="DUF2851"/>
</dbReference>
<protein>
    <submittedName>
        <fullName evidence="1">DUF2851 family protein</fullName>
    </submittedName>
</protein>
<accession>A0AAP2G237</accession>
<organism evidence="1 2">
    <name type="scientific">Litoribacter ruber</name>
    <dbReference type="NCBI Taxonomy" id="702568"/>
    <lineage>
        <taxon>Bacteria</taxon>
        <taxon>Pseudomonadati</taxon>
        <taxon>Bacteroidota</taxon>
        <taxon>Cytophagia</taxon>
        <taxon>Cytophagales</taxon>
        <taxon>Cyclobacteriaceae</taxon>
        <taxon>Litoribacter</taxon>
    </lineage>
</organism>
<gene>
    <name evidence="1" type="ORF">KI659_16270</name>
</gene>
<dbReference type="EMBL" id="JAHCMY010000014">
    <property type="protein sequence ID" value="MBS9525574.1"/>
    <property type="molecule type" value="Genomic_DNA"/>
</dbReference>
<comment type="caution">
    <text evidence="1">The sequence shown here is derived from an EMBL/GenBank/DDBJ whole genome shotgun (WGS) entry which is preliminary data.</text>
</comment>
<keyword evidence="2" id="KW-1185">Reference proteome</keyword>
<reference evidence="1 2" key="1">
    <citation type="submission" date="2021-05" db="EMBL/GenBank/DDBJ databases">
        <authorList>
            <person name="Zhang Z.D."/>
            <person name="Osman G."/>
        </authorList>
    </citation>
    <scope>NUCLEOTIDE SEQUENCE [LARGE SCALE GENOMIC DNA]</scope>
    <source>
        <strain evidence="1 2">KCTC 32217</strain>
    </source>
</reference>